<dbReference type="Pfam" id="PF11037">
    <property type="entry name" value="Musclin"/>
    <property type="match status" value="1"/>
</dbReference>
<dbReference type="EMBL" id="CM012449">
    <property type="protein sequence ID" value="RVE65333.1"/>
    <property type="molecule type" value="Genomic_DNA"/>
</dbReference>
<evidence type="ECO:0000256" key="2">
    <source>
        <dbReference type="SAM" id="SignalP"/>
    </source>
</evidence>
<dbReference type="AlphaFoldDB" id="A0A437CSV7"/>
<organism evidence="3 4">
    <name type="scientific">Oryzias javanicus</name>
    <name type="common">Javanese ricefish</name>
    <name type="synonym">Aplocheilus javanicus</name>
    <dbReference type="NCBI Taxonomy" id="123683"/>
    <lineage>
        <taxon>Eukaryota</taxon>
        <taxon>Metazoa</taxon>
        <taxon>Chordata</taxon>
        <taxon>Craniata</taxon>
        <taxon>Vertebrata</taxon>
        <taxon>Euteleostomi</taxon>
        <taxon>Actinopterygii</taxon>
        <taxon>Neopterygii</taxon>
        <taxon>Teleostei</taxon>
        <taxon>Neoteleostei</taxon>
        <taxon>Acanthomorphata</taxon>
        <taxon>Ovalentaria</taxon>
        <taxon>Atherinomorphae</taxon>
        <taxon>Beloniformes</taxon>
        <taxon>Adrianichthyidae</taxon>
        <taxon>Oryziinae</taxon>
        <taxon>Oryzias</taxon>
    </lineage>
</organism>
<reference evidence="3 4" key="2">
    <citation type="submission" date="2019-01" db="EMBL/GenBank/DDBJ databases">
        <title>A chromosome length genome reference of the Java medaka (oryzias javanicus).</title>
        <authorList>
            <person name="Herpin A."/>
            <person name="Takehana Y."/>
            <person name="Naruse K."/>
            <person name="Ansai S."/>
            <person name="Kawaguchi M."/>
        </authorList>
    </citation>
    <scope>NUCLEOTIDE SEQUENCE [LARGE SCALE GENOMIC DNA]</scope>
    <source>
        <strain evidence="3">RS831</strain>
        <tissue evidence="3">Whole body</tissue>
    </source>
</reference>
<dbReference type="InterPro" id="IPR021088">
    <property type="entry name" value="Osteocrin"/>
</dbReference>
<reference evidence="3 4" key="1">
    <citation type="submission" date="2018-11" db="EMBL/GenBank/DDBJ databases">
        <authorList>
            <person name="Lopez-Roques C."/>
            <person name="Donnadieu C."/>
            <person name="Bouchez O."/>
            <person name="Klopp C."/>
            <person name="Cabau C."/>
            <person name="Zahm M."/>
        </authorList>
    </citation>
    <scope>NUCLEOTIDE SEQUENCE [LARGE SCALE GENOMIC DNA]</scope>
    <source>
        <strain evidence="3">RS831</strain>
        <tissue evidence="3">Whole body</tissue>
    </source>
</reference>
<accession>A0A437CSV7</accession>
<proteinExistence type="predicted"/>
<feature type="compositionally biased region" description="Basic residues" evidence="1">
    <location>
        <begin position="110"/>
        <end position="125"/>
    </location>
</feature>
<evidence type="ECO:0008006" key="5">
    <source>
        <dbReference type="Google" id="ProtNLM"/>
    </source>
</evidence>
<keyword evidence="4" id="KW-1185">Reference proteome</keyword>
<name>A0A437CSV7_ORYJA</name>
<keyword evidence="2" id="KW-0732">Signal</keyword>
<sequence>MHVCCPLLVTSLLSVLLSGSADGFGGRDGPVQVMNPGAELTPHLINTEDGVALKRKRSVPANDSAPERVGVRPLEAKPGPARQRKGAEFPQRRGKAPPIDRIGMSGLPKRMSHASSKQRRTRPLS</sequence>
<protein>
    <recommendedName>
        <fullName evidence="5">Osteocrin</fullName>
    </recommendedName>
</protein>
<gene>
    <name evidence="3" type="ORF">OJAV_G00134480</name>
</gene>
<evidence type="ECO:0000256" key="1">
    <source>
        <dbReference type="SAM" id="MobiDB-lite"/>
    </source>
</evidence>
<evidence type="ECO:0000313" key="3">
    <source>
        <dbReference type="EMBL" id="RVE65333.1"/>
    </source>
</evidence>
<feature type="chain" id="PRO_5019113076" description="Osteocrin" evidence="2">
    <location>
        <begin position="24"/>
        <end position="125"/>
    </location>
</feature>
<evidence type="ECO:0000313" key="4">
    <source>
        <dbReference type="Proteomes" id="UP000283210"/>
    </source>
</evidence>
<feature type="signal peptide" evidence="2">
    <location>
        <begin position="1"/>
        <end position="23"/>
    </location>
</feature>
<feature type="region of interest" description="Disordered" evidence="1">
    <location>
        <begin position="56"/>
        <end position="125"/>
    </location>
</feature>
<dbReference type="Proteomes" id="UP000283210">
    <property type="component" value="Chromosome 13"/>
</dbReference>